<reference evidence="2 3" key="1">
    <citation type="journal article" date="2016" name="Genome Announc.">
        <title>Draft Genome Sequences of Five Rapidly Growing Mycobacterium Species, M. thermoresistibile, M. fortuitum subsp. acetamidolyticum, M. canariasense, M. brisbanense, and M. novocastrense.</title>
        <authorList>
            <person name="Katahira K."/>
            <person name="Ogura Y."/>
            <person name="Gotoh Y."/>
            <person name="Hayashi T."/>
        </authorList>
    </citation>
    <scope>NUCLEOTIDE SEQUENCE [LARGE SCALE GENOMIC DNA]</scope>
    <source>
        <strain evidence="2 3">JCM6368</strain>
    </source>
</reference>
<dbReference type="SFLD" id="SFLDG01135">
    <property type="entry name" value="C1.5.6:_HAD__Beta-PGM__Phospha"/>
    <property type="match status" value="1"/>
</dbReference>
<feature type="region of interest" description="Disordered" evidence="1">
    <location>
        <begin position="1"/>
        <end position="29"/>
    </location>
</feature>
<evidence type="ECO:0000313" key="2">
    <source>
        <dbReference type="EMBL" id="GAT03353.1"/>
    </source>
</evidence>
<evidence type="ECO:0000313" key="3">
    <source>
        <dbReference type="Proteomes" id="UP000069705"/>
    </source>
</evidence>
<dbReference type="PANTHER" id="PTHR43434">
    <property type="entry name" value="PHOSPHOGLYCOLATE PHOSPHATASE"/>
    <property type="match status" value="1"/>
</dbReference>
<evidence type="ECO:0000256" key="1">
    <source>
        <dbReference type="SAM" id="MobiDB-lite"/>
    </source>
</evidence>
<accession>A0A117IEX4</accession>
<dbReference type="Pfam" id="PF13419">
    <property type="entry name" value="HAD_2"/>
    <property type="match status" value="1"/>
</dbReference>
<dbReference type="Gene3D" id="3.40.50.1000">
    <property type="entry name" value="HAD superfamily/HAD-like"/>
    <property type="match status" value="1"/>
</dbReference>
<dbReference type="SUPFAM" id="SSF56784">
    <property type="entry name" value="HAD-like"/>
    <property type="match status" value="1"/>
</dbReference>
<dbReference type="PRINTS" id="PR00413">
    <property type="entry name" value="HADHALOGNASE"/>
</dbReference>
<dbReference type="PANTHER" id="PTHR43434:SF16">
    <property type="entry name" value="BLL8046 PROTEIN"/>
    <property type="match status" value="1"/>
</dbReference>
<dbReference type="InterPro" id="IPR036412">
    <property type="entry name" value="HAD-like_sf"/>
</dbReference>
<dbReference type="SFLD" id="SFLDG01129">
    <property type="entry name" value="C1.5:_HAD__Beta-PGM__Phosphata"/>
    <property type="match status" value="1"/>
</dbReference>
<dbReference type="InterPro" id="IPR041492">
    <property type="entry name" value="HAD_2"/>
</dbReference>
<dbReference type="AlphaFoldDB" id="A0A117IEX4"/>
<name>A0A117IEX4_MYCFO</name>
<dbReference type="GO" id="GO:0005829">
    <property type="term" value="C:cytosol"/>
    <property type="evidence" value="ECO:0007669"/>
    <property type="project" value="TreeGrafter"/>
</dbReference>
<dbReference type="SFLD" id="SFLDS00003">
    <property type="entry name" value="Haloacid_Dehalogenase"/>
    <property type="match status" value="1"/>
</dbReference>
<comment type="caution">
    <text evidence="2">The sequence shown here is derived from an EMBL/GenBank/DDBJ whole genome shotgun (WGS) entry which is preliminary data.</text>
</comment>
<organism evidence="2 3">
    <name type="scientific">Mycolicibacterium fortuitum subsp. acetamidolyticum</name>
    <dbReference type="NCBI Taxonomy" id="144550"/>
    <lineage>
        <taxon>Bacteria</taxon>
        <taxon>Bacillati</taxon>
        <taxon>Actinomycetota</taxon>
        <taxon>Actinomycetes</taxon>
        <taxon>Mycobacteriales</taxon>
        <taxon>Mycobacteriaceae</taxon>
        <taxon>Mycolicibacterium</taxon>
    </lineage>
</organism>
<dbReference type="NCBIfam" id="TIGR01549">
    <property type="entry name" value="HAD-SF-IA-v1"/>
    <property type="match status" value="1"/>
</dbReference>
<dbReference type="Gene3D" id="1.10.150.240">
    <property type="entry name" value="Putative phosphatase, domain 2"/>
    <property type="match status" value="1"/>
</dbReference>
<dbReference type="Proteomes" id="UP000069705">
    <property type="component" value="Unassembled WGS sequence"/>
</dbReference>
<reference evidence="3" key="2">
    <citation type="submission" date="2016-02" db="EMBL/GenBank/DDBJ databases">
        <title>Draft genome sequence of five rapidly growing Mycobacterium species.</title>
        <authorList>
            <person name="Katahira K."/>
            <person name="Gotou Y."/>
            <person name="Iida K."/>
            <person name="Ogura Y."/>
            <person name="Hayashi T."/>
        </authorList>
    </citation>
    <scope>NUCLEOTIDE SEQUENCE [LARGE SCALE GENOMIC DNA]</scope>
    <source>
        <strain evidence="3">JCM6368</strain>
    </source>
</reference>
<dbReference type="InterPro" id="IPR006439">
    <property type="entry name" value="HAD-SF_hydro_IA"/>
</dbReference>
<dbReference type="InterPro" id="IPR050155">
    <property type="entry name" value="HAD-like_hydrolase_sf"/>
</dbReference>
<sequence>MASAAAPGSADKRQRQCAAPATHVPECHTRTTESRVKLIRLPADRRESFHLRVDGYTARMPMSRRFAVLFDVDGTLVDTNYLHVHAWARAFREQNIDVESWRIHRSIGMDGSSLVRALSGDASEAVQQQLKDRHSSLYKESAELIVRLPGARELLHHLAEAGVQVVLASSAPEDELAITRKILDSDDAIAAATSSKDVDTAKPDPDIVEVALKRGGVSAEQAVFVGDAVWDGQAATRIGVPFIGVRCGGVADCELEKAGAQAVFDDPLDLLRRLDTTVIGAQLAGSTK</sequence>
<dbReference type="GO" id="GO:0006281">
    <property type="term" value="P:DNA repair"/>
    <property type="evidence" value="ECO:0007669"/>
    <property type="project" value="TreeGrafter"/>
</dbReference>
<dbReference type="GO" id="GO:0008967">
    <property type="term" value="F:phosphoglycolate phosphatase activity"/>
    <property type="evidence" value="ECO:0007669"/>
    <property type="project" value="TreeGrafter"/>
</dbReference>
<gene>
    <name evidence="2" type="ORF">RMCFA_3465</name>
</gene>
<proteinExistence type="predicted"/>
<dbReference type="EMBL" id="BCSZ01000032">
    <property type="protein sequence ID" value="GAT03353.1"/>
    <property type="molecule type" value="Genomic_DNA"/>
</dbReference>
<dbReference type="InterPro" id="IPR023198">
    <property type="entry name" value="PGP-like_dom2"/>
</dbReference>
<protein>
    <submittedName>
        <fullName evidence="2">HAD family hydrolase</fullName>
    </submittedName>
</protein>
<dbReference type="NCBIfam" id="TIGR01509">
    <property type="entry name" value="HAD-SF-IA-v3"/>
    <property type="match status" value="1"/>
</dbReference>
<keyword evidence="2" id="KW-0378">Hydrolase</keyword>
<dbReference type="InterPro" id="IPR023214">
    <property type="entry name" value="HAD_sf"/>
</dbReference>